<feature type="signal peptide" evidence="2">
    <location>
        <begin position="1"/>
        <end position="22"/>
    </location>
</feature>
<dbReference type="InterPro" id="IPR011990">
    <property type="entry name" value="TPR-like_helical_dom_sf"/>
</dbReference>
<dbReference type="PROSITE" id="PS50005">
    <property type="entry name" value="TPR"/>
    <property type="match status" value="1"/>
</dbReference>
<keyword evidence="4" id="KW-1185">Reference proteome</keyword>
<dbReference type="Gene3D" id="1.25.40.10">
    <property type="entry name" value="Tetratricopeptide repeat domain"/>
    <property type="match status" value="1"/>
</dbReference>
<gene>
    <name evidence="3" type="ORF">JM658_11495</name>
</gene>
<evidence type="ECO:0008006" key="5">
    <source>
        <dbReference type="Google" id="ProtNLM"/>
    </source>
</evidence>
<keyword evidence="1" id="KW-0802">TPR repeat</keyword>
<evidence type="ECO:0000313" key="3">
    <source>
        <dbReference type="EMBL" id="MCF8715453.1"/>
    </source>
</evidence>
<keyword evidence="2" id="KW-0732">Signal</keyword>
<evidence type="ECO:0000313" key="4">
    <source>
        <dbReference type="Proteomes" id="UP000829517"/>
    </source>
</evidence>
<proteinExistence type="predicted"/>
<evidence type="ECO:0000256" key="1">
    <source>
        <dbReference type="PROSITE-ProRule" id="PRU00339"/>
    </source>
</evidence>
<reference evidence="3 4" key="1">
    <citation type="submission" date="2021-01" db="EMBL/GenBank/DDBJ databases">
        <title>Genome sequencing of Joostella atrarenae M1-2 (= KCTC 23194).</title>
        <authorList>
            <person name="Zakaria M.R."/>
            <person name="Lam M.Q."/>
            <person name="Chong C.S."/>
        </authorList>
    </citation>
    <scope>NUCLEOTIDE SEQUENCE [LARGE SCALE GENOMIC DNA]</scope>
    <source>
        <strain evidence="3 4">M1-2</strain>
    </source>
</reference>
<feature type="chain" id="PRO_5045130059" description="Tetratricopeptide repeat protein" evidence="2">
    <location>
        <begin position="23"/>
        <end position="455"/>
    </location>
</feature>
<comment type="caution">
    <text evidence="3">The sequence shown here is derived from an EMBL/GenBank/DDBJ whole genome shotgun (WGS) entry which is preliminary data.</text>
</comment>
<name>A0ABS9J541_9FLAO</name>
<feature type="repeat" description="TPR" evidence="1">
    <location>
        <begin position="293"/>
        <end position="326"/>
    </location>
</feature>
<organism evidence="3 4">
    <name type="scientific">Joostella atrarenae</name>
    <dbReference type="NCBI Taxonomy" id="679257"/>
    <lineage>
        <taxon>Bacteria</taxon>
        <taxon>Pseudomonadati</taxon>
        <taxon>Bacteroidota</taxon>
        <taxon>Flavobacteriia</taxon>
        <taxon>Flavobacteriales</taxon>
        <taxon>Flavobacteriaceae</taxon>
        <taxon>Joostella</taxon>
    </lineage>
</organism>
<dbReference type="InterPro" id="IPR019734">
    <property type="entry name" value="TPR_rpt"/>
</dbReference>
<dbReference type="Pfam" id="PF13181">
    <property type="entry name" value="TPR_8"/>
    <property type="match status" value="1"/>
</dbReference>
<dbReference type="SUPFAM" id="SSF48452">
    <property type="entry name" value="TPR-like"/>
    <property type="match status" value="1"/>
</dbReference>
<dbReference type="RefSeq" id="WP_236959418.1">
    <property type="nucleotide sequence ID" value="NZ_JAETXX010000007.1"/>
</dbReference>
<dbReference type="SMART" id="SM00028">
    <property type="entry name" value="TPR"/>
    <property type="match status" value="2"/>
</dbReference>
<accession>A0ABS9J541</accession>
<protein>
    <recommendedName>
        <fullName evidence="5">Tetratricopeptide repeat protein</fullName>
    </recommendedName>
</protein>
<sequence>MKKKISILVGVLGVAFVTLGQAQNPECPQNLSVFAEHAKVKNYDAAYEPWKMVYENCPELHWATFHYGEKILKHKIEKDPANKDKYVTMLTELYKKGPEYFPKRYTKAGADIDAALLMNDQKMGSDEEIYNLLDKAYKEDKDGFKNPKALYLYFSTLVDLNAAGKKDLQEVFDTYDDVTGKIAEENQELGETIVKYVPKEDAGTLTSKETKILAAARQNGENYEKISGSVDAKLGKLADCDNLIPLYQKNFEAHKTDAAWLKSAAGRMDSKDCTGDPMFVKLVEALDQIEPSASSKYYLGSLYEEQGNSSKATEFYKQSIDLETDPIKKATKLTRMSSKASKRGQKSSARTYAQQALSLNPANGTPYLIIASLYANSANDCGSTTFEKRAIYWKAAEVARKAGQVDPSLKSRSAQAAASYAGRAPSKQDIFSSGMAGKTIQFNCWVGGSVKVPSL</sequence>
<evidence type="ECO:0000256" key="2">
    <source>
        <dbReference type="SAM" id="SignalP"/>
    </source>
</evidence>
<dbReference type="EMBL" id="JAETXX010000007">
    <property type="protein sequence ID" value="MCF8715453.1"/>
    <property type="molecule type" value="Genomic_DNA"/>
</dbReference>
<dbReference type="Proteomes" id="UP000829517">
    <property type="component" value="Unassembled WGS sequence"/>
</dbReference>